<protein>
    <submittedName>
        <fullName evidence="2">VOC family protein</fullName>
    </submittedName>
</protein>
<accession>A0ABT2RZU5</accession>
<dbReference type="InterPro" id="IPR037523">
    <property type="entry name" value="VOC_core"/>
</dbReference>
<sequence length="143" mass="15982">MLTNFVDGYQHIGIPTDDINKTAEFYESLGFKLKWETVYGGNPVKFLEHGNIIIETYEKDGGATNATGAIDHLALNCTDIVACVKEVRESGYQINEGPAFLPYWEHGVAYVTILGPNHEVVEFIQKFASEEEKEKAVKALELK</sequence>
<dbReference type="EMBL" id="JAOQKC010000020">
    <property type="protein sequence ID" value="MCU6697836.1"/>
    <property type="molecule type" value="Genomic_DNA"/>
</dbReference>
<evidence type="ECO:0000259" key="1">
    <source>
        <dbReference type="PROSITE" id="PS51819"/>
    </source>
</evidence>
<dbReference type="PROSITE" id="PS51819">
    <property type="entry name" value="VOC"/>
    <property type="match status" value="1"/>
</dbReference>
<feature type="domain" description="VOC" evidence="1">
    <location>
        <begin position="8"/>
        <end position="126"/>
    </location>
</feature>
<name>A0ABT2RZU5_9FIRM</name>
<comment type="caution">
    <text evidence="2">The sequence shown here is derived from an EMBL/GenBank/DDBJ whole genome shotgun (WGS) entry which is preliminary data.</text>
</comment>
<organism evidence="2 3">
    <name type="scientific">Laedolimicola ammoniilytica</name>
    <dbReference type="NCBI Taxonomy" id="2981771"/>
    <lineage>
        <taxon>Bacteria</taxon>
        <taxon>Bacillati</taxon>
        <taxon>Bacillota</taxon>
        <taxon>Clostridia</taxon>
        <taxon>Lachnospirales</taxon>
        <taxon>Lachnospiraceae</taxon>
        <taxon>Laedolimicola</taxon>
    </lineage>
</organism>
<gene>
    <name evidence="2" type="ORF">OCV63_13170</name>
</gene>
<keyword evidence="3" id="KW-1185">Reference proteome</keyword>
<dbReference type="InterPro" id="IPR004360">
    <property type="entry name" value="Glyas_Fos-R_dOase_dom"/>
</dbReference>
<proteinExistence type="predicted"/>
<evidence type="ECO:0000313" key="3">
    <source>
        <dbReference type="Proteomes" id="UP001652461"/>
    </source>
</evidence>
<dbReference type="SUPFAM" id="SSF54593">
    <property type="entry name" value="Glyoxalase/Bleomycin resistance protein/Dihydroxybiphenyl dioxygenase"/>
    <property type="match status" value="1"/>
</dbReference>
<dbReference type="Gene3D" id="3.10.180.10">
    <property type="entry name" value="2,3-Dihydroxybiphenyl 1,2-Dioxygenase, domain 1"/>
    <property type="match status" value="1"/>
</dbReference>
<dbReference type="Pfam" id="PF00903">
    <property type="entry name" value="Glyoxalase"/>
    <property type="match status" value="1"/>
</dbReference>
<dbReference type="Proteomes" id="UP001652461">
    <property type="component" value="Unassembled WGS sequence"/>
</dbReference>
<evidence type="ECO:0000313" key="2">
    <source>
        <dbReference type="EMBL" id="MCU6697836.1"/>
    </source>
</evidence>
<dbReference type="InterPro" id="IPR029068">
    <property type="entry name" value="Glyas_Bleomycin-R_OHBP_Dase"/>
</dbReference>
<reference evidence="2 3" key="1">
    <citation type="journal article" date="2021" name="ISME Commun">
        <title>Automated analysis of genomic sequences facilitates high-throughput and comprehensive description of bacteria.</title>
        <authorList>
            <person name="Hitch T.C.A."/>
        </authorList>
    </citation>
    <scope>NUCLEOTIDE SEQUENCE [LARGE SCALE GENOMIC DNA]</scope>
    <source>
        <strain evidence="2 3">Sanger_04</strain>
    </source>
</reference>
<dbReference type="RefSeq" id="WP_158364584.1">
    <property type="nucleotide sequence ID" value="NZ_JAOQKC010000020.1"/>
</dbReference>